<dbReference type="GO" id="GO:0006886">
    <property type="term" value="P:intracellular protein transport"/>
    <property type="evidence" value="ECO:0007669"/>
    <property type="project" value="InterPro"/>
</dbReference>
<dbReference type="GeneID" id="19895835"/>
<dbReference type="VEuPathDB" id="FungiDB:PNEG_02142"/>
<evidence type="ECO:0000256" key="1">
    <source>
        <dbReference type="ARBA" id="ARBA00004370"/>
    </source>
</evidence>
<dbReference type="InterPro" id="IPR009771">
    <property type="entry name" value="RIC1_C"/>
</dbReference>
<dbReference type="OrthoDB" id="67540at2759"/>
<dbReference type="GO" id="GO:0005829">
    <property type="term" value="C:cytosol"/>
    <property type="evidence" value="ECO:0007669"/>
    <property type="project" value="TreeGrafter"/>
</dbReference>
<dbReference type="HOGENOM" id="CLU_002060_1_0_1"/>
<dbReference type="Pfam" id="PF07064">
    <property type="entry name" value="RIC1"/>
    <property type="match status" value="1"/>
</dbReference>
<proteinExistence type="predicted"/>
<dbReference type="STRING" id="1069680.M7P6P3"/>
<dbReference type="PANTHER" id="PTHR22746">
    <property type="entry name" value="RAB6A-GEF COMPLEX PARTNER PROTEIN 1"/>
    <property type="match status" value="1"/>
</dbReference>
<dbReference type="InterPro" id="IPR040096">
    <property type="entry name" value="Ric1"/>
</dbReference>
<dbReference type="OMA" id="MVYDRAM"/>
<dbReference type="Gene3D" id="2.130.10.10">
    <property type="entry name" value="YVTN repeat-like/Quinoprotein amine dehydrogenase"/>
    <property type="match status" value="1"/>
</dbReference>
<dbReference type="RefSeq" id="XP_007874122.1">
    <property type="nucleotide sequence ID" value="XM_007875931.1"/>
</dbReference>
<comment type="caution">
    <text evidence="4">The sequence shown here is derived from an EMBL/GenBank/DDBJ whole genome shotgun (WGS) entry which is preliminary data.</text>
</comment>
<evidence type="ECO:0000256" key="2">
    <source>
        <dbReference type="ARBA" id="ARBA00023136"/>
    </source>
</evidence>
<organism evidence="4 5">
    <name type="scientific">Pneumocystis murina (strain B123)</name>
    <name type="common">Mouse pneumocystis pneumonia agent</name>
    <name type="synonym">Pneumocystis carinii f. sp. muris</name>
    <dbReference type="NCBI Taxonomy" id="1069680"/>
    <lineage>
        <taxon>Eukaryota</taxon>
        <taxon>Fungi</taxon>
        <taxon>Dikarya</taxon>
        <taxon>Ascomycota</taxon>
        <taxon>Taphrinomycotina</taxon>
        <taxon>Pneumocystomycetes</taxon>
        <taxon>Pneumocystaceae</taxon>
        <taxon>Pneumocystis</taxon>
    </lineage>
</organism>
<dbReference type="InterPro" id="IPR015943">
    <property type="entry name" value="WD40/YVTN_repeat-like_dom_sf"/>
</dbReference>
<comment type="subcellular location">
    <subcellularLocation>
        <location evidence="1">Membrane</location>
    </subcellularLocation>
</comment>
<keyword evidence="2" id="KW-0472">Membrane</keyword>
<dbReference type="SUPFAM" id="SSF101898">
    <property type="entry name" value="NHL repeat"/>
    <property type="match status" value="1"/>
</dbReference>
<gene>
    <name evidence="4" type="ORF">PNEG_02142</name>
</gene>
<dbReference type="EMBL" id="AFWA02000012">
    <property type="protein sequence ID" value="EMR09555.1"/>
    <property type="molecule type" value="Genomic_DNA"/>
</dbReference>
<dbReference type="GO" id="GO:0000139">
    <property type="term" value="C:Golgi membrane"/>
    <property type="evidence" value="ECO:0007669"/>
    <property type="project" value="TreeGrafter"/>
</dbReference>
<keyword evidence="5" id="KW-1185">Reference proteome</keyword>
<evidence type="ECO:0000313" key="4">
    <source>
        <dbReference type="EMBL" id="EMR09555.1"/>
    </source>
</evidence>
<feature type="domain" description="RIC1 C-terminal alpha solenoid region" evidence="3">
    <location>
        <begin position="758"/>
        <end position="916"/>
    </location>
</feature>
<reference evidence="5" key="1">
    <citation type="journal article" date="2016" name="Nat. Commun.">
        <title>Genome analysis of three Pneumocystis species reveals adaptation mechanisms to life exclusively in mammalian hosts.</title>
        <authorList>
            <person name="Ma L."/>
            <person name="Chen Z."/>
            <person name="Huang D.W."/>
            <person name="Kutty G."/>
            <person name="Ishihara M."/>
            <person name="Wang H."/>
            <person name="Abouelleil A."/>
            <person name="Bishop L."/>
            <person name="Davey E."/>
            <person name="Deng R."/>
            <person name="Deng X."/>
            <person name="Fan L."/>
            <person name="Fantoni G."/>
            <person name="Fitzgerald M."/>
            <person name="Gogineni E."/>
            <person name="Goldberg J.M."/>
            <person name="Handley G."/>
            <person name="Hu X."/>
            <person name="Huber C."/>
            <person name="Jiao X."/>
            <person name="Jones K."/>
            <person name="Levin J.Z."/>
            <person name="Liu Y."/>
            <person name="Macdonald P."/>
            <person name="Melnikov A."/>
            <person name="Raley C."/>
            <person name="Sassi M."/>
            <person name="Sherman B.T."/>
            <person name="Song X."/>
            <person name="Sykes S."/>
            <person name="Tran B."/>
            <person name="Walsh L."/>
            <person name="Xia Y."/>
            <person name="Yang J."/>
            <person name="Young S."/>
            <person name="Zeng Q."/>
            <person name="Zheng X."/>
            <person name="Stephens R."/>
            <person name="Nusbaum C."/>
            <person name="Birren B.W."/>
            <person name="Azadi P."/>
            <person name="Lempicki R.A."/>
            <person name="Cuomo C.A."/>
            <person name="Kovacs J.A."/>
        </authorList>
    </citation>
    <scope>NUCLEOTIDE SEQUENCE [LARGE SCALE GENOMIC DNA]</scope>
    <source>
        <strain evidence="5">B123</strain>
    </source>
</reference>
<dbReference type="InterPro" id="IPR036322">
    <property type="entry name" value="WD40_repeat_dom_sf"/>
</dbReference>
<dbReference type="Pfam" id="PF25440">
    <property type="entry name" value="Beta-prop_RIC1_2nd"/>
    <property type="match status" value="1"/>
</dbReference>
<sequence>MYWPVGIPSVFQLKNDFLMGLEYTSISRGETILALKKFHNGTHFIVLTSKRIYVWQIRPTVLISCITRSAISLTLYGENRDFFIMKDSEFAIIKTSLGFLVIYSIHNNLDQKLYKFHYSHNKTTVFDFLDSHGLTEYELLYLKFRSMIKVDSGLLCVLALDECLLFSTFNPPSVQSVSQKEFNHTITMSDDVAHMEWIEDKNVAINNMIYEKTMNIYIWITSNSKAYLVRKNPSVKSRNQENIRNWTGICFYVPETEENYIVKTDINIRLSLIAFGCKNGEIKIFYIEKSKNLISYLYTIILDDFSVTGNIECMSWSEDGCVIFVGFQNTWSLWSAYGNLLCSKPNVENVSENSNEEIFMGGVSHALWFNEGAELIIVSNKEKSDGKLWKINMARSIRRFSLNSENSLNFILQISDVFLIYKGHEESDIDIINPKQIHWKHVQIPLNYFYDNWSIKYIAISACSEHLAIAGYYGMAYYNFKTERWKIIVKDTNFSFRISGGMCWYQDVLIASTSINNTYGLKLFSRKKTVDNIEVLSFIDIGVPIYLLTLISENLLLYTGNNLIFQYLIIMNDFKVKLVLVGSINLKDIVYYPKSLRAFTWCFLSDQMQNGRFINNIHMASIILLVDDKLMFLKPKKNDPALKYNIYLLSEKVEYFLFIDHLSQYLRPSICAFCGTEIKIWMDFSNIIDDTDNQSDDESFLNLKNDCNLITIPLDFYPVFFLLNKGVILGIKNTVIQQRNLDFFNFKFDIMTTLFLPYILEKYLDRTTIKESIILASKYQKLVYFNHILELLLYNVLEKEINCLKDFDPLLPKVASFLNHFPKMLDIVASCARKIEISFWKNLFSVIGTPRELFEKCMELDKLETATEYLIILHTMESTEDMDKNIIRVLEKAVLLKKWKLCSELARFSVSYNNEIILKKFILSFPDILGIHN</sequence>
<name>M7P6P3_PNEMU</name>
<dbReference type="eggNOG" id="KOG2006">
    <property type="taxonomic scope" value="Eukaryota"/>
</dbReference>
<evidence type="ECO:0000313" key="5">
    <source>
        <dbReference type="Proteomes" id="UP000011958"/>
    </source>
</evidence>
<dbReference type="PANTHER" id="PTHR22746:SF10">
    <property type="entry name" value="GUANINE NUCLEOTIDE EXCHANGE FACTOR SUBUNIT RIC1"/>
    <property type="match status" value="1"/>
</dbReference>
<dbReference type="AlphaFoldDB" id="M7P6P3"/>
<dbReference type="GO" id="GO:0034066">
    <property type="term" value="C:Ric1-Rgp1 guanyl-nucleotide exchange factor complex"/>
    <property type="evidence" value="ECO:0007669"/>
    <property type="project" value="InterPro"/>
</dbReference>
<dbReference type="SUPFAM" id="SSF50978">
    <property type="entry name" value="WD40 repeat-like"/>
    <property type="match status" value="1"/>
</dbReference>
<protein>
    <recommendedName>
        <fullName evidence="3">RIC1 C-terminal alpha solenoid region domain-containing protein</fullName>
    </recommendedName>
</protein>
<evidence type="ECO:0000259" key="3">
    <source>
        <dbReference type="Pfam" id="PF07064"/>
    </source>
</evidence>
<accession>M7P6P3</accession>
<dbReference type="GO" id="GO:0042147">
    <property type="term" value="P:retrograde transport, endosome to Golgi"/>
    <property type="evidence" value="ECO:0007669"/>
    <property type="project" value="TreeGrafter"/>
</dbReference>
<dbReference type="Proteomes" id="UP000011958">
    <property type="component" value="Unassembled WGS sequence"/>
</dbReference>